<protein>
    <submittedName>
        <fullName evidence="1">Uncharacterized protein</fullName>
    </submittedName>
</protein>
<sequence length="78" mass="8687">MLVFRVSNYLRGRVQLGQNNVCGEAEAKGNNSPPVVKMFFRACLVVWLTLKSCPAVAGIERRIKHKLLQKACDSLIVT</sequence>
<dbReference type="AlphaFoldDB" id="A0AAE0ZDP4"/>
<proteinExistence type="predicted"/>
<keyword evidence="2" id="KW-1185">Reference proteome</keyword>
<name>A0AAE0ZDP4_9GAST</name>
<dbReference type="Proteomes" id="UP001283361">
    <property type="component" value="Unassembled WGS sequence"/>
</dbReference>
<comment type="caution">
    <text evidence="1">The sequence shown here is derived from an EMBL/GenBank/DDBJ whole genome shotgun (WGS) entry which is preliminary data.</text>
</comment>
<evidence type="ECO:0000313" key="1">
    <source>
        <dbReference type="EMBL" id="KAK3767373.1"/>
    </source>
</evidence>
<organism evidence="1 2">
    <name type="scientific">Elysia crispata</name>
    <name type="common">lettuce slug</name>
    <dbReference type="NCBI Taxonomy" id="231223"/>
    <lineage>
        <taxon>Eukaryota</taxon>
        <taxon>Metazoa</taxon>
        <taxon>Spiralia</taxon>
        <taxon>Lophotrochozoa</taxon>
        <taxon>Mollusca</taxon>
        <taxon>Gastropoda</taxon>
        <taxon>Heterobranchia</taxon>
        <taxon>Euthyneura</taxon>
        <taxon>Panpulmonata</taxon>
        <taxon>Sacoglossa</taxon>
        <taxon>Placobranchoidea</taxon>
        <taxon>Plakobranchidae</taxon>
        <taxon>Elysia</taxon>
    </lineage>
</organism>
<dbReference type="EMBL" id="JAWDGP010004155">
    <property type="protein sequence ID" value="KAK3767373.1"/>
    <property type="molecule type" value="Genomic_DNA"/>
</dbReference>
<reference evidence="1" key="1">
    <citation type="journal article" date="2023" name="G3 (Bethesda)">
        <title>A reference genome for the long-term kleptoplast-retaining sea slug Elysia crispata morphotype clarki.</title>
        <authorList>
            <person name="Eastman K.E."/>
            <person name="Pendleton A.L."/>
            <person name="Shaikh M.A."/>
            <person name="Suttiyut T."/>
            <person name="Ogas R."/>
            <person name="Tomko P."/>
            <person name="Gavelis G."/>
            <person name="Widhalm J.R."/>
            <person name="Wisecaver J.H."/>
        </authorList>
    </citation>
    <scope>NUCLEOTIDE SEQUENCE</scope>
    <source>
        <strain evidence="1">ECLA1</strain>
    </source>
</reference>
<accession>A0AAE0ZDP4</accession>
<evidence type="ECO:0000313" key="2">
    <source>
        <dbReference type="Proteomes" id="UP001283361"/>
    </source>
</evidence>
<gene>
    <name evidence="1" type="ORF">RRG08_039189</name>
</gene>